<protein>
    <submittedName>
        <fullName evidence="2">Uncharacterized protein</fullName>
    </submittedName>
</protein>
<dbReference type="Proteomes" id="UP000472320">
    <property type="component" value="Unassembled WGS sequence"/>
</dbReference>
<keyword evidence="1" id="KW-0812">Transmembrane</keyword>
<evidence type="ECO:0000313" key="2">
    <source>
        <dbReference type="EMBL" id="MTW12748.1"/>
    </source>
</evidence>
<name>A0A6L6QJU2_9BURK</name>
<dbReference type="OrthoDB" id="8774005at2"/>
<gene>
    <name evidence="2" type="ORF">GM658_19250</name>
</gene>
<keyword evidence="1" id="KW-1133">Transmembrane helix</keyword>
<sequence>MTKLKLLLKMLASFLALFFLFIAFVFFINRDDKEPSESVFKLQQIASINPPVADRDNAFVYVMGFSASSNANVMPEGLDRVEALRKQMEPPEPSAFEMPGEKLVQDNAQLIERYERLLEFKKWREIGPSAVFASNPGFNQVLNAQRLTYNKLLSPESKPDAADCRRFLEKDYRFWRMVLAESSSATAKMTAARSIEQHFELGNLVVRGYPPALTMSAIPDGWREPVSDRERSLAKVMANEWSSSETYADRAKLFGSFLYQPQATTNASAERMLRVAELFDRDYAEIPQAAHTFLASYGVEKKAAADIGVYNPVGRILLNMDGMDAYIAYGYRVVNLEGMRRLALLASQLRSAGVKGKVLAEEVRASELRDPYDGNEFAFDQAQNALLFHRTFEGQPDFKIAY</sequence>
<dbReference type="AlphaFoldDB" id="A0A6L6QJU2"/>
<dbReference type="RefSeq" id="WP_155455689.1">
    <property type="nucleotide sequence ID" value="NZ_WNKX01000016.1"/>
</dbReference>
<proteinExistence type="predicted"/>
<comment type="caution">
    <text evidence="2">The sequence shown here is derived from an EMBL/GenBank/DDBJ whole genome shotgun (WGS) entry which is preliminary data.</text>
</comment>
<keyword evidence="3" id="KW-1185">Reference proteome</keyword>
<feature type="transmembrane region" description="Helical" evidence="1">
    <location>
        <begin position="7"/>
        <end position="28"/>
    </location>
</feature>
<keyword evidence="1" id="KW-0472">Membrane</keyword>
<reference evidence="2 3" key="1">
    <citation type="submission" date="2019-11" db="EMBL/GenBank/DDBJ databases">
        <title>Type strains purchased from KCTC, JCM and DSMZ.</title>
        <authorList>
            <person name="Lu H."/>
        </authorList>
    </citation>
    <scope>NUCLEOTIDE SEQUENCE [LARGE SCALE GENOMIC DNA]</scope>
    <source>
        <strain evidence="2 3">JCM 31587</strain>
    </source>
</reference>
<evidence type="ECO:0000256" key="1">
    <source>
        <dbReference type="SAM" id="Phobius"/>
    </source>
</evidence>
<accession>A0A6L6QJU2</accession>
<dbReference type="EMBL" id="WNKX01000016">
    <property type="protein sequence ID" value="MTW12748.1"/>
    <property type="molecule type" value="Genomic_DNA"/>
</dbReference>
<organism evidence="2 3">
    <name type="scientific">Massilia eburnea</name>
    <dbReference type="NCBI Taxonomy" id="1776165"/>
    <lineage>
        <taxon>Bacteria</taxon>
        <taxon>Pseudomonadati</taxon>
        <taxon>Pseudomonadota</taxon>
        <taxon>Betaproteobacteria</taxon>
        <taxon>Burkholderiales</taxon>
        <taxon>Oxalobacteraceae</taxon>
        <taxon>Telluria group</taxon>
        <taxon>Massilia</taxon>
    </lineage>
</organism>
<evidence type="ECO:0000313" key="3">
    <source>
        <dbReference type="Proteomes" id="UP000472320"/>
    </source>
</evidence>